<evidence type="ECO:0000313" key="1">
    <source>
        <dbReference type="EMBL" id="MBS6535862.1"/>
    </source>
</evidence>
<dbReference type="EMBL" id="JAGZZP010000023">
    <property type="protein sequence ID" value="MBS6535862.1"/>
    <property type="molecule type" value="Genomic_DNA"/>
</dbReference>
<dbReference type="AlphaFoldDB" id="A0A943XVF8"/>
<proteinExistence type="predicted"/>
<dbReference type="RefSeq" id="WP_278638629.1">
    <property type="nucleotide sequence ID" value="NZ_JAGZZP010000023.1"/>
</dbReference>
<protein>
    <submittedName>
        <fullName evidence="1">Uncharacterized protein</fullName>
    </submittedName>
</protein>
<sequence length="79" mass="9286">MEEIKKTLEAFNRVIDDLLTLNDQEYICNILQSSPAIKEKYRKFIRTYGDLAELSVEFEIIRNILFGGNIDWEEVSKTL</sequence>
<name>A0A943XVF8_9FIRM</name>
<dbReference type="Proteomes" id="UP000748991">
    <property type="component" value="Unassembled WGS sequence"/>
</dbReference>
<organism evidence="1 2">
    <name type="scientific">Peptoniphilus harei</name>
    <dbReference type="NCBI Taxonomy" id="54005"/>
    <lineage>
        <taxon>Bacteria</taxon>
        <taxon>Bacillati</taxon>
        <taxon>Bacillota</taxon>
        <taxon>Tissierellia</taxon>
        <taxon>Tissierellales</taxon>
        <taxon>Peptoniphilaceae</taxon>
        <taxon>Peptoniphilus</taxon>
    </lineage>
</organism>
<comment type="caution">
    <text evidence="1">The sequence shown here is derived from an EMBL/GenBank/DDBJ whole genome shotgun (WGS) entry which is preliminary data.</text>
</comment>
<evidence type="ECO:0000313" key="2">
    <source>
        <dbReference type="Proteomes" id="UP000748991"/>
    </source>
</evidence>
<reference evidence="1" key="1">
    <citation type="submission" date="2021-02" db="EMBL/GenBank/DDBJ databases">
        <title>Infant gut strain persistence is associated with maternal origin, phylogeny, and functional potential including surface adhesion and iron acquisition.</title>
        <authorList>
            <person name="Lou Y.C."/>
        </authorList>
    </citation>
    <scope>NUCLEOTIDE SEQUENCE</scope>
    <source>
        <strain evidence="1">L3_060_052G1_dasL3_060_052G1_concoct_1</strain>
    </source>
</reference>
<accession>A0A943XVF8</accession>
<gene>
    <name evidence="1" type="ORF">KH327_08530</name>
</gene>